<keyword evidence="8 9" id="KW-0472">Membrane</keyword>
<sequence length="397" mass="41065">MPDVAFVNLLGVLVIAALAPIVTAFLPRLRLPAVVLEIVLGVAVGPHALDWLRPDLVVQIVALLGLAMLLFLAGLEVDVREWRGRLLGVVVAGYGISLLVGFAVGLALDGAGWISDPVLLAVTLSATSLGLVVAVLKDAALLESGVARTTITAASLADFAAVVLLSILFSADGRSTASRLTLLALFVGLIGLVVIAATLSARSTRLADVLVALQDGTAEIRVRAAVLLMVGFVVLAEKVGLESILGAFLAGAVVAALDRDATSHPHFRLKLEAVGFGFLVPVFFITSGMRLDVAGLLDHPADLLRVPVFLAALLLARGVPALLFLRDLGRRHTIASGLLLATSLPFIVTATQIGLLTGRMSETTATALVCAGLLSVVVFPGLAIGRAQQVEAEPISP</sequence>
<evidence type="ECO:0000256" key="2">
    <source>
        <dbReference type="ARBA" id="ARBA00005551"/>
    </source>
</evidence>
<comment type="caution">
    <text evidence="11">The sequence shown here is derived from an EMBL/GenBank/DDBJ whole genome shotgun (WGS) entry which is preliminary data.</text>
</comment>
<feature type="transmembrane region" description="Helical" evidence="9">
    <location>
        <begin position="273"/>
        <end position="291"/>
    </location>
</feature>
<feature type="domain" description="Cation/H+ exchanger transmembrane" evidence="10">
    <location>
        <begin position="14"/>
        <end position="380"/>
    </location>
</feature>
<feature type="transmembrane region" description="Helical" evidence="9">
    <location>
        <begin position="337"/>
        <end position="358"/>
    </location>
</feature>
<feature type="transmembrane region" description="Helical" evidence="9">
    <location>
        <begin position="6"/>
        <end position="26"/>
    </location>
</feature>
<evidence type="ECO:0000313" key="12">
    <source>
        <dbReference type="Proteomes" id="UP000277094"/>
    </source>
</evidence>
<organism evidence="11 12">
    <name type="scientific">Nocardioides marmorisolisilvae</name>
    <dbReference type="NCBI Taxonomy" id="1542737"/>
    <lineage>
        <taxon>Bacteria</taxon>
        <taxon>Bacillati</taxon>
        <taxon>Actinomycetota</taxon>
        <taxon>Actinomycetes</taxon>
        <taxon>Propionibacteriales</taxon>
        <taxon>Nocardioidaceae</taxon>
        <taxon>Nocardioides</taxon>
    </lineage>
</organism>
<comment type="similarity">
    <text evidence="2">Belongs to the monovalent cation:proton antiporter 2 (CPA2) transporter (TC 2.A.37) family.</text>
</comment>
<dbReference type="GO" id="GO:0016020">
    <property type="term" value="C:membrane"/>
    <property type="evidence" value="ECO:0007669"/>
    <property type="project" value="UniProtKB-SubCell"/>
</dbReference>
<keyword evidence="12" id="KW-1185">Reference proteome</keyword>
<dbReference type="Pfam" id="PF00999">
    <property type="entry name" value="Na_H_Exchanger"/>
    <property type="match status" value="1"/>
</dbReference>
<feature type="transmembrane region" description="Helical" evidence="9">
    <location>
        <begin position="86"/>
        <end position="106"/>
    </location>
</feature>
<feature type="transmembrane region" description="Helical" evidence="9">
    <location>
        <begin position="118"/>
        <end position="137"/>
    </location>
</feature>
<dbReference type="Proteomes" id="UP000277094">
    <property type="component" value="Unassembled WGS sequence"/>
</dbReference>
<dbReference type="EMBL" id="RJSG01000002">
    <property type="protein sequence ID" value="RNL79007.1"/>
    <property type="molecule type" value="Genomic_DNA"/>
</dbReference>
<evidence type="ECO:0000256" key="7">
    <source>
        <dbReference type="ARBA" id="ARBA00023065"/>
    </source>
</evidence>
<evidence type="ECO:0000256" key="1">
    <source>
        <dbReference type="ARBA" id="ARBA00004141"/>
    </source>
</evidence>
<dbReference type="InterPro" id="IPR006153">
    <property type="entry name" value="Cation/H_exchanger_TM"/>
</dbReference>
<keyword evidence="6 9" id="KW-1133">Transmembrane helix</keyword>
<feature type="transmembrane region" description="Helical" evidence="9">
    <location>
        <begin position="149"/>
        <end position="171"/>
    </location>
</feature>
<feature type="transmembrane region" description="Helical" evidence="9">
    <location>
        <begin position="303"/>
        <end position="325"/>
    </location>
</feature>
<feature type="transmembrane region" description="Helical" evidence="9">
    <location>
        <begin position="364"/>
        <end position="384"/>
    </location>
</feature>
<protein>
    <submittedName>
        <fullName evidence="11">Cation:proton antiporter</fullName>
    </submittedName>
</protein>
<dbReference type="AlphaFoldDB" id="A0A3N0DTQ5"/>
<name>A0A3N0DTQ5_9ACTN</name>
<accession>A0A3N0DTQ5</accession>
<gene>
    <name evidence="11" type="ORF">EFL95_08150</name>
</gene>
<evidence type="ECO:0000256" key="6">
    <source>
        <dbReference type="ARBA" id="ARBA00022989"/>
    </source>
</evidence>
<keyword evidence="4" id="KW-0050">Antiport</keyword>
<dbReference type="PANTHER" id="PTHR43562">
    <property type="entry name" value="NAPA-TYPE SODIUM/HYDROGEN ANTIPORTER"/>
    <property type="match status" value="1"/>
</dbReference>
<dbReference type="PANTHER" id="PTHR43562:SF1">
    <property type="entry name" value="NA(+)_H(+) ANTIPORTER YJBQ-RELATED"/>
    <property type="match status" value="1"/>
</dbReference>
<evidence type="ECO:0000256" key="3">
    <source>
        <dbReference type="ARBA" id="ARBA00022448"/>
    </source>
</evidence>
<proteinExistence type="inferred from homology"/>
<evidence type="ECO:0000256" key="8">
    <source>
        <dbReference type="ARBA" id="ARBA00023136"/>
    </source>
</evidence>
<evidence type="ECO:0000256" key="5">
    <source>
        <dbReference type="ARBA" id="ARBA00022692"/>
    </source>
</evidence>
<comment type="subcellular location">
    <subcellularLocation>
        <location evidence="1">Membrane</location>
        <topology evidence="1">Multi-pass membrane protein</topology>
    </subcellularLocation>
</comment>
<dbReference type="GO" id="GO:1902600">
    <property type="term" value="P:proton transmembrane transport"/>
    <property type="evidence" value="ECO:0007669"/>
    <property type="project" value="InterPro"/>
</dbReference>
<feature type="transmembrane region" description="Helical" evidence="9">
    <location>
        <begin position="33"/>
        <end position="50"/>
    </location>
</feature>
<dbReference type="InterPro" id="IPR038770">
    <property type="entry name" value="Na+/solute_symporter_sf"/>
</dbReference>
<reference evidence="11 12" key="1">
    <citation type="submission" date="2018-11" db="EMBL/GenBank/DDBJ databases">
        <authorList>
            <person name="Li F."/>
        </authorList>
    </citation>
    <scope>NUCLEOTIDE SEQUENCE [LARGE SCALE GENOMIC DNA]</scope>
    <source>
        <strain evidence="11 12">KIS18-7</strain>
    </source>
</reference>
<dbReference type="RefSeq" id="WP_123233509.1">
    <property type="nucleotide sequence ID" value="NZ_RJSG01000002.1"/>
</dbReference>
<feature type="transmembrane region" description="Helical" evidence="9">
    <location>
        <begin position="177"/>
        <end position="199"/>
    </location>
</feature>
<evidence type="ECO:0000256" key="9">
    <source>
        <dbReference type="SAM" id="Phobius"/>
    </source>
</evidence>
<feature type="transmembrane region" description="Helical" evidence="9">
    <location>
        <begin position="56"/>
        <end position="74"/>
    </location>
</feature>
<dbReference type="Gene3D" id="1.20.1530.20">
    <property type="match status" value="1"/>
</dbReference>
<evidence type="ECO:0000259" key="10">
    <source>
        <dbReference type="Pfam" id="PF00999"/>
    </source>
</evidence>
<evidence type="ECO:0000256" key="4">
    <source>
        <dbReference type="ARBA" id="ARBA00022449"/>
    </source>
</evidence>
<dbReference type="OrthoDB" id="9793589at2"/>
<dbReference type="GO" id="GO:0015297">
    <property type="term" value="F:antiporter activity"/>
    <property type="evidence" value="ECO:0007669"/>
    <property type="project" value="UniProtKB-KW"/>
</dbReference>
<keyword evidence="7" id="KW-0406">Ion transport</keyword>
<evidence type="ECO:0000313" key="11">
    <source>
        <dbReference type="EMBL" id="RNL79007.1"/>
    </source>
</evidence>
<keyword evidence="3" id="KW-0813">Transport</keyword>
<keyword evidence="5 9" id="KW-0812">Transmembrane</keyword>